<evidence type="ECO:0000259" key="3">
    <source>
        <dbReference type="PROSITE" id="PS50846"/>
    </source>
</evidence>
<gene>
    <name evidence="4" type="ORF">SAMN05444484_11242</name>
</gene>
<dbReference type="FunFam" id="3.30.70.100:FF:000001">
    <property type="entry name" value="ATPase copper transporting beta"/>
    <property type="match status" value="1"/>
</dbReference>
<dbReference type="InterPro" id="IPR036163">
    <property type="entry name" value="HMA_dom_sf"/>
</dbReference>
<dbReference type="InterPro" id="IPR017969">
    <property type="entry name" value="Heavy-metal-associated_CS"/>
</dbReference>
<dbReference type="PROSITE" id="PS01047">
    <property type="entry name" value="HMA_1"/>
    <property type="match status" value="1"/>
</dbReference>
<reference evidence="5" key="1">
    <citation type="submission" date="2016-11" db="EMBL/GenBank/DDBJ databases">
        <authorList>
            <person name="Varghese N."/>
            <person name="Submissions S."/>
        </authorList>
    </citation>
    <scope>NUCLEOTIDE SEQUENCE [LARGE SCALE GENOMIC DNA]</scope>
    <source>
        <strain evidence="5">DSM 24724</strain>
    </source>
</reference>
<dbReference type="RefSeq" id="WP_073075501.1">
    <property type="nucleotide sequence ID" value="NZ_FRBT01000012.1"/>
</dbReference>
<dbReference type="SUPFAM" id="SSF55008">
    <property type="entry name" value="HMA, heavy metal-associated domain"/>
    <property type="match status" value="1"/>
</dbReference>
<dbReference type="PANTHER" id="PTHR46594">
    <property type="entry name" value="P-TYPE CATION-TRANSPORTING ATPASE"/>
    <property type="match status" value="1"/>
</dbReference>
<name>A0A1M7MET7_9FLAO</name>
<dbReference type="PROSITE" id="PS50846">
    <property type="entry name" value="HMA_2"/>
    <property type="match status" value="1"/>
</dbReference>
<dbReference type="EMBL" id="FRBT01000012">
    <property type="protein sequence ID" value="SHM88875.1"/>
    <property type="molecule type" value="Genomic_DNA"/>
</dbReference>
<dbReference type="Proteomes" id="UP000184028">
    <property type="component" value="Unassembled WGS sequence"/>
</dbReference>
<protein>
    <submittedName>
        <fullName evidence="4">Copper chaperone CopZ</fullName>
    </submittedName>
</protein>
<evidence type="ECO:0000313" key="5">
    <source>
        <dbReference type="Proteomes" id="UP000184028"/>
    </source>
</evidence>
<evidence type="ECO:0000256" key="2">
    <source>
        <dbReference type="SAM" id="SignalP"/>
    </source>
</evidence>
<dbReference type="GO" id="GO:0046872">
    <property type="term" value="F:metal ion binding"/>
    <property type="evidence" value="ECO:0007669"/>
    <property type="project" value="UniProtKB-KW"/>
</dbReference>
<dbReference type="InterPro" id="IPR006121">
    <property type="entry name" value="HMA_dom"/>
</dbReference>
<organism evidence="4 5">
    <name type="scientific">Flavobacterium chilense</name>
    <dbReference type="NCBI Taxonomy" id="946677"/>
    <lineage>
        <taxon>Bacteria</taxon>
        <taxon>Pseudomonadati</taxon>
        <taxon>Bacteroidota</taxon>
        <taxon>Flavobacteriia</taxon>
        <taxon>Flavobacteriales</taxon>
        <taxon>Flavobacteriaceae</taxon>
        <taxon>Flavobacterium</taxon>
    </lineage>
</organism>
<feature type="signal peptide" evidence="2">
    <location>
        <begin position="1"/>
        <end position="21"/>
    </location>
</feature>
<evidence type="ECO:0000313" key="4">
    <source>
        <dbReference type="EMBL" id="SHM88875.1"/>
    </source>
</evidence>
<keyword evidence="5" id="KW-1185">Reference proteome</keyword>
<dbReference type="PRINTS" id="PR00946">
    <property type="entry name" value="HGSCAVENGER"/>
</dbReference>
<evidence type="ECO:0000256" key="1">
    <source>
        <dbReference type="ARBA" id="ARBA00022723"/>
    </source>
</evidence>
<dbReference type="Gene3D" id="3.30.70.100">
    <property type="match status" value="1"/>
</dbReference>
<dbReference type="CDD" id="cd00371">
    <property type="entry name" value="HMA"/>
    <property type="match status" value="1"/>
</dbReference>
<sequence>MKKYFLIPIVGLALLSFQANAQCCHPVELQSKLEKSNQQVMKTVQLKITGMTCAGCSNHVSSALKKTTGVIEQIIQYPGDIAIINFDATKTSPEKLIKVIETSGYKAVLIKETNSKKKA</sequence>
<feature type="domain" description="HMA" evidence="3">
    <location>
        <begin position="42"/>
        <end position="108"/>
    </location>
</feature>
<dbReference type="STRING" id="946677.SAMN05444484_11242"/>
<proteinExistence type="predicted"/>
<feature type="chain" id="PRO_5013020323" evidence="2">
    <location>
        <begin position="22"/>
        <end position="119"/>
    </location>
</feature>
<keyword evidence="1" id="KW-0479">Metal-binding</keyword>
<keyword evidence="2" id="KW-0732">Signal</keyword>
<accession>A0A1M7MET7</accession>
<dbReference type="Pfam" id="PF00403">
    <property type="entry name" value="HMA"/>
    <property type="match status" value="1"/>
</dbReference>
<dbReference type="InterPro" id="IPR001802">
    <property type="entry name" value="MerP/CopZ"/>
</dbReference>
<dbReference type="AlphaFoldDB" id="A0A1M7MET7"/>
<dbReference type="PANTHER" id="PTHR46594:SF4">
    <property type="entry name" value="P-TYPE CATION-TRANSPORTING ATPASE"/>
    <property type="match status" value="1"/>
</dbReference>